<name>A0A1C4F8D7_9BACT</name>
<reference evidence="1 2" key="1">
    <citation type="submission" date="2016-08" db="EMBL/GenBank/DDBJ databases">
        <authorList>
            <person name="Seilhamer J.J."/>
        </authorList>
    </citation>
    <scope>NUCLEOTIDE SEQUENCE [LARGE SCALE GENOMIC DNA]</scope>
    <source>
        <strain evidence="1 2">A37T2</strain>
    </source>
</reference>
<dbReference type="EMBL" id="FMAR01000012">
    <property type="protein sequence ID" value="SCC52082.1"/>
    <property type="molecule type" value="Genomic_DNA"/>
</dbReference>
<accession>A0A1C4F8D7</accession>
<evidence type="ECO:0000313" key="1">
    <source>
        <dbReference type="EMBL" id="SCC52082.1"/>
    </source>
</evidence>
<gene>
    <name evidence="1" type="ORF">GA0116948_11295</name>
</gene>
<organism evidence="1 2">
    <name type="scientific">Chitinophaga costaii</name>
    <dbReference type="NCBI Taxonomy" id="1335309"/>
    <lineage>
        <taxon>Bacteria</taxon>
        <taxon>Pseudomonadati</taxon>
        <taxon>Bacteroidota</taxon>
        <taxon>Chitinophagia</taxon>
        <taxon>Chitinophagales</taxon>
        <taxon>Chitinophagaceae</taxon>
        <taxon>Chitinophaga</taxon>
    </lineage>
</organism>
<dbReference type="AlphaFoldDB" id="A0A1C4F8D7"/>
<evidence type="ECO:0000313" key="2">
    <source>
        <dbReference type="Proteomes" id="UP000242818"/>
    </source>
</evidence>
<dbReference type="Proteomes" id="UP000242818">
    <property type="component" value="Unassembled WGS sequence"/>
</dbReference>
<sequence>MIHQNMHMLNAAVKAMQARGFHAQYPEHPKAYSEAAPSQGEAAFNAALHQPFKALLQTGETGWDGGETSPYTLETGGAIHFLQQTPWCKGPLLPQKHGGKRKADRL</sequence>
<dbReference type="STRING" id="1335309.GA0116948_11295"/>
<keyword evidence="2" id="KW-1185">Reference proteome</keyword>
<proteinExistence type="predicted"/>
<dbReference type="RefSeq" id="WP_205686154.1">
    <property type="nucleotide sequence ID" value="NZ_FMAR01000012.1"/>
</dbReference>
<protein>
    <submittedName>
        <fullName evidence="1">Uncharacterized protein</fullName>
    </submittedName>
</protein>